<dbReference type="HOGENOM" id="CLU_1388955_0_0_0"/>
<sequence length="196" mass="22874">MIKKIIFQILITFVFFSVSFGGGLDSSHPRIKQQVKTINQFFETLSKKSELKMSDSRALFDHAFGYEYGVLYGYFPEVNDGTDIATIRPEIREFVTKNTPSLEGNSRWLKCIKYMGSDRFEDDAKISIELPPVVYNEYGDRKFHVTRENEEWVFDFDSDMKFIGDIKFPNGKNVSWLFDECVNFPDIDLKVRDLPK</sequence>
<protein>
    <submittedName>
        <fullName evidence="1">Uncharacterized protein</fullName>
    </submittedName>
</protein>
<accession>M1YW18</accession>
<dbReference type="STRING" id="1266370.NITGR_1060041"/>
<dbReference type="RefSeq" id="WP_005006009.1">
    <property type="nucleotide sequence ID" value="NZ_HG422173.1"/>
</dbReference>
<evidence type="ECO:0000313" key="2">
    <source>
        <dbReference type="Proteomes" id="UP000011704"/>
    </source>
</evidence>
<evidence type="ECO:0000313" key="1">
    <source>
        <dbReference type="EMBL" id="CCQ89514.1"/>
    </source>
</evidence>
<dbReference type="EMBL" id="CAQJ01000009">
    <property type="protein sequence ID" value="CCQ89514.1"/>
    <property type="molecule type" value="Genomic_DNA"/>
</dbReference>
<gene>
    <name evidence="1" type="ORF">NITGR_1060041</name>
</gene>
<comment type="caution">
    <text evidence="1">The sequence shown here is derived from an EMBL/GenBank/DDBJ whole genome shotgun (WGS) entry which is preliminary data.</text>
</comment>
<organism evidence="1 2">
    <name type="scientific">Nitrospina gracilis (strain 3/211)</name>
    <dbReference type="NCBI Taxonomy" id="1266370"/>
    <lineage>
        <taxon>Bacteria</taxon>
        <taxon>Pseudomonadati</taxon>
        <taxon>Nitrospinota/Tectimicrobiota group</taxon>
        <taxon>Nitrospinota</taxon>
        <taxon>Nitrospinia</taxon>
        <taxon>Nitrospinales</taxon>
        <taxon>Nitrospinaceae</taxon>
        <taxon>Nitrospina</taxon>
    </lineage>
</organism>
<proteinExistence type="predicted"/>
<keyword evidence="2" id="KW-1185">Reference proteome</keyword>
<reference evidence="1 2" key="1">
    <citation type="journal article" date="2013" name="Front. Microbiol.">
        <title>The genome of Nitrospina gracilis illuminates the metabolism and evolution of the major marine nitrite oxidizer.</title>
        <authorList>
            <person name="Luecker S."/>
            <person name="Nowka B."/>
            <person name="Rattei T."/>
            <person name="Spieck E."/>
            <person name="and Daims H."/>
        </authorList>
    </citation>
    <scope>NUCLEOTIDE SEQUENCE [LARGE SCALE GENOMIC DNA]</scope>
    <source>
        <strain evidence="1 2">3/211</strain>
    </source>
</reference>
<dbReference type="AlphaFoldDB" id="M1YW18"/>
<dbReference type="InParanoid" id="M1YW18"/>
<name>M1YW18_NITG3</name>
<dbReference type="Proteomes" id="UP000011704">
    <property type="component" value="Unassembled WGS sequence"/>
</dbReference>